<dbReference type="InterPro" id="IPR032816">
    <property type="entry name" value="VTT_dom"/>
</dbReference>
<keyword evidence="9" id="KW-1185">Reference proteome</keyword>
<dbReference type="PANTHER" id="PTHR42709:SF6">
    <property type="entry name" value="UNDECAPRENYL PHOSPHATE TRANSPORTER A"/>
    <property type="match status" value="1"/>
</dbReference>
<dbReference type="RefSeq" id="WP_145196523.1">
    <property type="nucleotide sequence ID" value="NZ_CP036267.1"/>
</dbReference>
<evidence type="ECO:0000256" key="2">
    <source>
        <dbReference type="ARBA" id="ARBA00022475"/>
    </source>
</evidence>
<evidence type="ECO:0000256" key="1">
    <source>
        <dbReference type="ARBA" id="ARBA00004651"/>
    </source>
</evidence>
<keyword evidence="4 6" id="KW-1133">Transmembrane helix</keyword>
<evidence type="ECO:0000313" key="9">
    <source>
        <dbReference type="Proteomes" id="UP000315724"/>
    </source>
</evidence>
<accession>A0A517QJF7</accession>
<evidence type="ECO:0000313" key="8">
    <source>
        <dbReference type="EMBL" id="QDT31725.1"/>
    </source>
</evidence>
<evidence type="ECO:0000256" key="3">
    <source>
        <dbReference type="ARBA" id="ARBA00022692"/>
    </source>
</evidence>
<sequence length="222" mass="24609">MHHFRKLFILSFLFAVVAAIPFLILGESFEEQIKNWFTSDWSDSQRFSLIVGLLAVDIAIPIPSSAVSTYGGAVLGFVPATVASWIGMMLGSLSGFWGARILGPPLVSRFSKADDLESLERLNKKISLWIIAVARPLPILAEASILLLGSLRLPWTRLLLPLALSNLVIAAAYSAIGYWSVERDITFYVVLASMFFPLLLTWLVRRQLHSLFSDSTTSRVKP</sequence>
<feature type="transmembrane region" description="Helical" evidence="6">
    <location>
        <begin position="7"/>
        <end position="25"/>
    </location>
</feature>
<feature type="transmembrane region" description="Helical" evidence="6">
    <location>
        <begin position="45"/>
        <end position="62"/>
    </location>
</feature>
<keyword evidence="3 6" id="KW-0812">Transmembrane</keyword>
<dbReference type="AlphaFoldDB" id="A0A517QJF7"/>
<dbReference type="InterPro" id="IPR051311">
    <property type="entry name" value="DedA_domain"/>
</dbReference>
<dbReference type="KEGG" id="tpol:Mal48_09600"/>
<dbReference type="Pfam" id="PF09335">
    <property type="entry name" value="VTT_dom"/>
    <property type="match status" value="1"/>
</dbReference>
<evidence type="ECO:0000259" key="7">
    <source>
        <dbReference type="Pfam" id="PF09335"/>
    </source>
</evidence>
<evidence type="ECO:0000256" key="4">
    <source>
        <dbReference type="ARBA" id="ARBA00022989"/>
    </source>
</evidence>
<feature type="transmembrane region" description="Helical" evidence="6">
    <location>
        <begin position="185"/>
        <end position="204"/>
    </location>
</feature>
<organism evidence="8 9">
    <name type="scientific">Thalassoglobus polymorphus</name>
    <dbReference type="NCBI Taxonomy" id="2527994"/>
    <lineage>
        <taxon>Bacteria</taxon>
        <taxon>Pseudomonadati</taxon>
        <taxon>Planctomycetota</taxon>
        <taxon>Planctomycetia</taxon>
        <taxon>Planctomycetales</taxon>
        <taxon>Planctomycetaceae</taxon>
        <taxon>Thalassoglobus</taxon>
    </lineage>
</organism>
<dbReference type="EMBL" id="CP036267">
    <property type="protein sequence ID" value="QDT31725.1"/>
    <property type="molecule type" value="Genomic_DNA"/>
</dbReference>
<gene>
    <name evidence="8" type="ORF">Mal48_09600</name>
</gene>
<dbReference type="OrthoDB" id="261761at2"/>
<dbReference type="GO" id="GO:0005886">
    <property type="term" value="C:plasma membrane"/>
    <property type="evidence" value="ECO:0007669"/>
    <property type="project" value="UniProtKB-SubCell"/>
</dbReference>
<feature type="transmembrane region" description="Helical" evidence="6">
    <location>
        <begin position="74"/>
        <end position="97"/>
    </location>
</feature>
<dbReference type="PANTHER" id="PTHR42709">
    <property type="entry name" value="ALKALINE PHOSPHATASE LIKE PROTEIN"/>
    <property type="match status" value="1"/>
</dbReference>
<keyword evidence="5 6" id="KW-0472">Membrane</keyword>
<evidence type="ECO:0000256" key="6">
    <source>
        <dbReference type="SAM" id="Phobius"/>
    </source>
</evidence>
<name>A0A517QJF7_9PLAN</name>
<comment type="subcellular location">
    <subcellularLocation>
        <location evidence="1">Cell membrane</location>
        <topology evidence="1">Multi-pass membrane protein</topology>
    </subcellularLocation>
</comment>
<feature type="transmembrane region" description="Helical" evidence="6">
    <location>
        <begin position="158"/>
        <end position="179"/>
    </location>
</feature>
<feature type="domain" description="VTT" evidence="7">
    <location>
        <begin position="62"/>
        <end position="178"/>
    </location>
</feature>
<feature type="transmembrane region" description="Helical" evidence="6">
    <location>
        <begin position="126"/>
        <end position="151"/>
    </location>
</feature>
<reference evidence="8 9" key="1">
    <citation type="submission" date="2019-02" db="EMBL/GenBank/DDBJ databases">
        <title>Deep-cultivation of Planctomycetes and their phenomic and genomic characterization uncovers novel biology.</title>
        <authorList>
            <person name="Wiegand S."/>
            <person name="Jogler M."/>
            <person name="Boedeker C."/>
            <person name="Pinto D."/>
            <person name="Vollmers J."/>
            <person name="Rivas-Marin E."/>
            <person name="Kohn T."/>
            <person name="Peeters S.H."/>
            <person name="Heuer A."/>
            <person name="Rast P."/>
            <person name="Oberbeckmann S."/>
            <person name="Bunk B."/>
            <person name="Jeske O."/>
            <person name="Meyerdierks A."/>
            <person name="Storesund J.E."/>
            <person name="Kallscheuer N."/>
            <person name="Luecker S."/>
            <person name="Lage O.M."/>
            <person name="Pohl T."/>
            <person name="Merkel B.J."/>
            <person name="Hornburger P."/>
            <person name="Mueller R.-W."/>
            <person name="Bruemmer F."/>
            <person name="Labrenz M."/>
            <person name="Spormann A.M."/>
            <person name="Op den Camp H."/>
            <person name="Overmann J."/>
            <person name="Amann R."/>
            <person name="Jetten M.S.M."/>
            <person name="Mascher T."/>
            <person name="Medema M.H."/>
            <person name="Devos D.P."/>
            <person name="Kaster A.-K."/>
            <person name="Ovreas L."/>
            <person name="Rohde M."/>
            <person name="Galperin M.Y."/>
            <person name="Jogler C."/>
        </authorList>
    </citation>
    <scope>NUCLEOTIDE SEQUENCE [LARGE SCALE GENOMIC DNA]</scope>
    <source>
        <strain evidence="8 9">Mal48</strain>
    </source>
</reference>
<proteinExistence type="predicted"/>
<protein>
    <submittedName>
        <fullName evidence="8">SNARE associated Golgi protein</fullName>
    </submittedName>
</protein>
<evidence type="ECO:0000256" key="5">
    <source>
        <dbReference type="ARBA" id="ARBA00023136"/>
    </source>
</evidence>
<keyword evidence="2" id="KW-1003">Cell membrane</keyword>
<dbReference type="Proteomes" id="UP000315724">
    <property type="component" value="Chromosome"/>
</dbReference>